<name>A0A7X8XV01_9BACT</name>
<comment type="caution">
    <text evidence="1">The sequence shown here is derived from an EMBL/GenBank/DDBJ whole genome shotgun (WGS) entry which is preliminary data.</text>
</comment>
<dbReference type="PANTHER" id="PTHR37833">
    <property type="entry name" value="LIPOPROTEIN-RELATED"/>
    <property type="match status" value="1"/>
</dbReference>
<dbReference type="Pfam" id="PF07610">
    <property type="entry name" value="DUF1573"/>
    <property type="match status" value="1"/>
</dbReference>
<organism evidence="1 2">
    <name type="scientific">Flammeovirga agarivorans</name>
    <dbReference type="NCBI Taxonomy" id="2726742"/>
    <lineage>
        <taxon>Bacteria</taxon>
        <taxon>Pseudomonadati</taxon>
        <taxon>Bacteroidota</taxon>
        <taxon>Cytophagia</taxon>
        <taxon>Cytophagales</taxon>
        <taxon>Flammeovirgaceae</taxon>
        <taxon>Flammeovirga</taxon>
    </lineage>
</organism>
<protein>
    <submittedName>
        <fullName evidence="1">DUF1573 domain-containing protein</fullName>
    </submittedName>
</protein>
<sequence>MKEKYFINPFTLFLFWLIGSTAVFGQNAVLQFSNQTIQLGKVDANTTYTITVPFKNIGTDPVELLKIDTDCGCSSASWTKKRVGVQEEGSISVTFKPVLGETPFYRNIIIQTDAKIAQYTLSIQGEIVSNHPTPSTKDYLVDWKEHVKAVPIFSGYHFNIKGEIDEVSTIPIYITNVGDKSLFIQNVTCKGFEIESVQLPKTIKKGEVLSFPVKVKMTEKGVQQQYLKVNTDERTILIRIRTTTI</sequence>
<dbReference type="Proteomes" id="UP000585050">
    <property type="component" value="Unassembled WGS sequence"/>
</dbReference>
<keyword evidence="2" id="KW-1185">Reference proteome</keyword>
<proteinExistence type="predicted"/>
<dbReference type="InterPro" id="IPR011467">
    <property type="entry name" value="DUF1573"/>
</dbReference>
<accession>A0A7X8XV01</accession>
<reference evidence="1 2" key="1">
    <citation type="submission" date="2020-04" db="EMBL/GenBank/DDBJ databases">
        <title>Flammeovirga sp. SR4, a novel species isolated from seawater.</title>
        <authorList>
            <person name="Wang X."/>
        </authorList>
    </citation>
    <scope>NUCLEOTIDE SEQUENCE [LARGE SCALE GENOMIC DNA]</scope>
    <source>
        <strain evidence="1 2">SR4</strain>
    </source>
</reference>
<dbReference type="PANTHER" id="PTHR37833:SF1">
    <property type="entry name" value="SIGNAL PEPTIDE PROTEIN"/>
    <property type="match status" value="1"/>
</dbReference>
<evidence type="ECO:0000313" key="2">
    <source>
        <dbReference type="Proteomes" id="UP000585050"/>
    </source>
</evidence>
<dbReference type="RefSeq" id="WP_168881330.1">
    <property type="nucleotide sequence ID" value="NZ_JABAIL010000002.1"/>
</dbReference>
<gene>
    <name evidence="1" type="ORF">HGP29_05275</name>
</gene>
<dbReference type="AlphaFoldDB" id="A0A7X8XV01"/>
<dbReference type="InterPro" id="IPR013783">
    <property type="entry name" value="Ig-like_fold"/>
</dbReference>
<dbReference type="Gene3D" id="2.60.40.10">
    <property type="entry name" value="Immunoglobulins"/>
    <property type="match status" value="2"/>
</dbReference>
<evidence type="ECO:0000313" key="1">
    <source>
        <dbReference type="EMBL" id="NLR90605.1"/>
    </source>
</evidence>
<dbReference type="EMBL" id="JABAIL010000002">
    <property type="protein sequence ID" value="NLR90605.1"/>
    <property type="molecule type" value="Genomic_DNA"/>
</dbReference>